<feature type="signal peptide" evidence="2">
    <location>
        <begin position="1"/>
        <end position="31"/>
    </location>
</feature>
<evidence type="ECO:0000256" key="2">
    <source>
        <dbReference type="SAM" id="SignalP"/>
    </source>
</evidence>
<reference evidence="4 5" key="1">
    <citation type="journal article" date="2024" name="Microbiology">
        <title>Methylomarinum rosea sp. nov., a novel halophilic methanotrophic bacterium from the hypersaline Lake Elton.</title>
        <authorList>
            <person name="Suleimanov R.Z."/>
            <person name="Oshkin I.Y."/>
            <person name="Danilova O.V."/>
            <person name="Suzina N.E."/>
            <person name="Dedysh S.N."/>
        </authorList>
    </citation>
    <scope>NUCLEOTIDE SEQUENCE [LARGE SCALE GENOMIC DNA]</scope>
    <source>
        <strain evidence="4 5">Ch1-1</strain>
    </source>
</reference>
<protein>
    <submittedName>
        <fullName evidence="4">Fimbria/pilus outer membrane usher protein</fullName>
    </submittedName>
</protein>
<organism evidence="4 5">
    <name type="scientific">Methylomarinum roseum</name>
    <dbReference type="NCBI Taxonomy" id="3067653"/>
    <lineage>
        <taxon>Bacteria</taxon>
        <taxon>Pseudomonadati</taxon>
        <taxon>Pseudomonadota</taxon>
        <taxon>Gammaproteobacteria</taxon>
        <taxon>Methylococcales</taxon>
        <taxon>Methylococcaceae</taxon>
        <taxon>Methylomarinum</taxon>
    </lineage>
</organism>
<feature type="region of interest" description="Disordered" evidence="1">
    <location>
        <begin position="37"/>
        <end position="65"/>
    </location>
</feature>
<dbReference type="GO" id="GO:0015473">
    <property type="term" value="F:fimbrial usher porin activity"/>
    <property type="evidence" value="ECO:0007669"/>
    <property type="project" value="InterPro"/>
</dbReference>
<evidence type="ECO:0000259" key="3">
    <source>
        <dbReference type="Pfam" id="PF13953"/>
    </source>
</evidence>
<dbReference type="InterPro" id="IPR025949">
    <property type="entry name" value="PapC-like_C"/>
</dbReference>
<dbReference type="PANTHER" id="PTHR30451:SF5">
    <property type="entry name" value="SLR0019 PROTEIN"/>
    <property type="match status" value="1"/>
</dbReference>
<dbReference type="EMBL" id="CP157743">
    <property type="protein sequence ID" value="XBS20275.1"/>
    <property type="molecule type" value="Genomic_DNA"/>
</dbReference>
<dbReference type="InterPro" id="IPR043142">
    <property type="entry name" value="PapC-like_C_sf"/>
</dbReference>
<dbReference type="GO" id="GO:0009297">
    <property type="term" value="P:pilus assembly"/>
    <property type="evidence" value="ECO:0007669"/>
    <property type="project" value="InterPro"/>
</dbReference>
<dbReference type="Gene3D" id="2.60.40.2070">
    <property type="match status" value="1"/>
</dbReference>
<feature type="chain" id="PRO_5043941443" evidence="2">
    <location>
        <begin position="32"/>
        <end position="809"/>
    </location>
</feature>
<dbReference type="Pfam" id="PF00577">
    <property type="entry name" value="Usher"/>
    <property type="match status" value="1"/>
</dbReference>
<dbReference type="InterPro" id="IPR042186">
    <property type="entry name" value="FimD_plug_dom"/>
</dbReference>
<evidence type="ECO:0000256" key="1">
    <source>
        <dbReference type="SAM" id="MobiDB-lite"/>
    </source>
</evidence>
<proteinExistence type="predicted"/>
<name>A0AAU7NTD5_9GAMM</name>
<dbReference type="GO" id="GO:0009279">
    <property type="term" value="C:cell outer membrane"/>
    <property type="evidence" value="ECO:0007669"/>
    <property type="project" value="TreeGrafter"/>
</dbReference>
<dbReference type="KEGG" id="mech:Q9L42_018285"/>
<dbReference type="AlphaFoldDB" id="A0AAU7NTD5"/>
<keyword evidence="2" id="KW-0732">Signal</keyword>
<keyword evidence="5" id="KW-1185">Reference proteome</keyword>
<gene>
    <name evidence="4" type="ORF">Q9L42_018285</name>
</gene>
<dbReference type="InterPro" id="IPR000015">
    <property type="entry name" value="Fimb_usher"/>
</dbReference>
<dbReference type="Proteomes" id="UP001225378">
    <property type="component" value="Chromosome"/>
</dbReference>
<evidence type="ECO:0000313" key="5">
    <source>
        <dbReference type="Proteomes" id="UP001225378"/>
    </source>
</evidence>
<dbReference type="PANTHER" id="PTHR30451">
    <property type="entry name" value="OUTER MEMBRANE USHER PROTEIN"/>
    <property type="match status" value="1"/>
</dbReference>
<feature type="domain" description="PapC-like C-terminal" evidence="3">
    <location>
        <begin position="730"/>
        <end position="791"/>
    </location>
</feature>
<dbReference type="Gene3D" id="2.60.40.2610">
    <property type="entry name" value="Outer membrane usher protein FimD, plug domain"/>
    <property type="match status" value="1"/>
</dbReference>
<dbReference type="RefSeq" id="WP_349431567.1">
    <property type="nucleotide sequence ID" value="NZ_CP157743.1"/>
</dbReference>
<dbReference type="Gene3D" id="2.60.40.3110">
    <property type="match status" value="1"/>
</dbReference>
<accession>A0AAU7NTD5</accession>
<evidence type="ECO:0000313" key="4">
    <source>
        <dbReference type="EMBL" id="XBS20275.1"/>
    </source>
</evidence>
<dbReference type="Pfam" id="PF13953">
    <property type="entry name" value="PapC_C"/>
    <property type="match status" value="1"/>
</dbReference>
<sequence length="809" mass="86892">MPTTTCQTNSGVLRFKRTLCLLLTVSHFVCAFPVRSASSDKVPPGDKHNQANSLTSSKIDRTKPGQDQQTLLLEVTINTRKLADIIRVEILADGRLVLPVDAWHEARLRPAGEKLALPDSKQGYTLDAVPGLQYKLDTGKLALDINAPAEAFEASGFDDGRGGEAPPNKAPPGFYFNYNLTGIRSADSSLSYGAILEGVVFNSMGSLVAKGVMRGDDNQHELIRTDTYWQTDLPSSMETLVLGDTIGSGGAWSRPVRFGGIRWARNFALRPGYFSFPLPSISGSAALPSTIDVLINNQRQQSQSVNTGPFALNNIPVATGAGEVNLVLRDLLGVETLVTQSYYTSPRLLAAGLSDFSFEAGLLRENYGSQSFDYSSVFAAGTWRQGLNDALTGEARLELQQHRQAAGIEIAGLLGHFAVARAAAAYSGAGDEQGGHYILGLERRSIVSAGSLQWEYFDRGYTQFGASSNETRPRDRFTAGYGMSLFLGASVGVSYLSQSSWNGDRFELASANLGVSLPWNMYLNAYASKQLDEDKGWSGGLNLSLPLGSQRTVSASSNRDSDGRIINALQASQSVSQGPGLGWRLRVSDDSSQQLQAGGTLNTNYGQLNVDANQGKEGTSLRLGANGSVGWLRGLPFATRNIGQGSFAVVKVGEIEDVPVYRSNQISASTNSSGMALVPNLLPYQQNKITIDPGELPFDTEIKGVKEMALPYARSGILVEFPVRRSHNALVVLHQPNGKPVPGGARVTVTPNGMTFIVAKRGQVYLTDLESDNRIAVQWPDGHCDLAITLPADGQPEPRIGPLTCGNPR</sequence>